<evidence type="ECO:0000256" key="5">
    <source>
        <dbReference type="ARBA" id="ARBA00022683"/>
    </source>
</evidence>
<evidence type="ECO:0000313" key="9">
    <source>
        <dbReference type="Proteomes" id="UP000192536"/>
    </source>
</evidence>
<dbReference type="SUPFAM" id="SSF55804">
    <property type="entry name" value="Phoshotransferase/anion transport protein"/>
    <property type="match status" value="1"/>
</dbReference>
<dbReference type="InterPro" id="IPR051351">
    <property type="entry name" value="Ascorbate-PTS_EIIA_comp"/>
</dbReference>
<proteinExistence type="predicted"/>
<dbReference type="EMBL" id="MRWE01000017">
    <property type="protein sequence ID" value="ORJ25325.1"/>
    <property type="molecule type" value="Genomic_DNA"/>
</dbReference>
<evidence type="ECO:0000256" key="4">
    <source>
        <dbReference type="ARBA" id="ARBA00022679"/>
    </source>
</evidence>
<organism evidence="8 9">
    <name type="scientific">Rouxiella badensis</name>
    <dbReference type="NCBI Taxonomy" id="1646377"/>
    <lineage>
        <taxon>Bacteria</taxon>
        <taxon>Pseudomonadati</taxon>
        <taxon>Pseudomonadota</taxon>
        <taxon>Gammaproteobacteria</taxon>
        <taxon>Enterobacterales</taxon>
        <taxon>Yersiniaceae</taxon>
        <taxon>Rouxiella</taxon>
    </lineage>
</organism>
<dbReference type="Gene3D" id="3.40.930.10">
    <property type="entry name" value="Mannitol-specific EII, Chain A"/>
    <property type="match status" value="1"/>
</dbReference>
<dbReference type="InterPro" id="IPR002178">
    <property type="entry name" value="PTS_EIIA_type-2_dom"/>
</dbReference>
<dbReference type="PANTHER" id="PTHR36203">
    <property type="entry name" value="ASCORBATE-SPECIFIC PTS SYSTEM EIIA COMPONENT"/>
    <property type="match status" value="1"/>
</dbReference>
<accession>A0A1X0WF11</accession>
<dbReference type="Pfam" id="PF00359">
    <property type="entry name" value="PTS_EIIA_2"/>
    <property type="match status" value="1"/>
</dbReference>
<comment type="caution">
    <text evidence="8">The sequence shown here is derived from an EMBL/GenBank/DDBJ whole genome shotgun (WGS) entry which is preliminary data.</text>
</comment>
<dbReference type="InterPro" id="IPR016152">
    <property type="entry name" value="PTrfase/Anion_transptr"/>
</dbReference>
<keyword evidence="9" id="KW-1185">Reference proteome</keyword>
<dbReference type="PROSITE" id="PS51094">
    <property type="entry name" value="PTS_EIIA_TYPE_2"/>
    <property type="match status" value="1"/>
</dbReference>
<dbReference type="RefSeq" id="WP_084912631.1">
    <property type="nucleotide sequence ID" value="NZ_MRWE01000017.1"/>
</dbReference>
<dbReference type="GO" id="GO:0005737">
    <property type="term" value="C:cytoplasm"/>
    <property type="evidence" value="ECO:0007669"/>
    <property type="project" value="UniProtKB-SubCell"/>
</dbReference>
<dbReference type="CDD" id="cd00211">
    <property type="entry name" value="PTS_IIA_fru"/>
    <property type="match status" value="1"/>
</dbReference>
<sequence>MLAKWLTSDRINIVERVEDWRAAIRLSAAPLLSAGAISPDYVDAIFASHQQLGPYYVIAPGLAMPHARPEEGVITPGLSLLYVKQGVNFDAQENDPVYVIVMLCAMNGEEHLEMISHLAELFSDEDDFQALIKADTYPALNALIQKY</sequence>
<keyword evidence="2" id="KW-0813">Transport</keyword>
<evidence type="ECO:0000256" key="6">
    <source>
        <dbReference type="ARBA" id="ARBA00022777"/>
    </source>
</evidence>
<name>A0A1X0WF11_9GAMM</name>
<dbReference type="GO" id="GO:0016301">
    <property type="term" value="F:kinase activity"/>
    <property type="evidence" value="ECO:0007669"/>
    <property type="project" value="UniProtKB-KW"/>
</dbReference>
<evidence type="ECO:0000256" key="1">
    <source>
        <dbReference type="ARBA" id="ARBA00004496"/>
    </source>
</evidence>
<evidence type="ECO:0000259" key="7">
    <source>
        <dbReference type="PROSITE" id="PS51094"/>
    </source>
</evidence>
<comment type="subcellular location">
    <subcellularLocation>
        <location evidence="1">Cytoplasm</location>
    </subcellularLocation>
</comment>
<dbReference type="PANTHER" id="PTHR36203:SF4">
    <property type="entry name" value="MANNITOL-SPECIFIC CRYPTIC PHOSPHOTRANSFERASE ENZYME IIA COMPONENT"/>
    <property type="match status" value="1"/>
</dbReference>
<dbReference type="STRING" id="1646377.BS640_11960"/>
<dbReference type="PROSITE" id="PS00372">
    <property type="entry name" value="PTS_EIIA_TYPE_2_HIS"/>
    <property type="match status" value="1"/>
</dbReference>
<gene>
    <name evidence="8" type="primary">cmtB</name>
    <name evidence="8" type="ORF">BS640_11960</name>
</gene>
<evidence type="ECO:0000256" key="2">
    <source>
        <dbReference type="ARBA" id="ARBA00022448"/>
    </source>
</evidence>
<dbReference type="AlphaFoldDB" id="A0A1X0WF11"/>
<feature type="domain" description="PTS EIIA type-2" evidence="7">
    <location>
        <begin position="4"/>
        <end position="147"/>
    </location>
</feature>
<evidence type="ECO:0000313" key="8">
    <source>
        <dbReference type="EMBL" id="ORJ25325.1"/>
    </source>
</evidence>
<keyword evidence="4" id="KW-0808">Transferase</keyword>
<dbReference type="Proteomes" id="UP000192536">
    <property type="component" value="Unassembled WGS sequence"/>
</dbReference>
<keyword evidence="6" id="KW-0418">Kinase</keyword>
<evidence type="ECO:0000256" key="3">
    <source>
        <dbReference type="ARBA" id="ARBA00022490"/>
    </source>
</evidence>
<keyword evidence="5" id="KW-0598">Phosphotransferase system</keyword>
<reference evidence="8 9" key="1">
    <citation type="journal article" date="2017" name="Int. J. Syst. Evol. Microbiol.">
        <title>Rouxiella badensis sp. nov. and Rouxiella silvae sp. nov. isolated from peat bog soil in Germany and emendation of the genus description.</title>
        <authorList>
            <person name="Le Fleche-Mateos A."/>
            <person name="Kugler J.H."/>
            <person name="Hansen S.H."/>
            <person name="Syldatk C."/>
            <person name="Hausmann R."/>
            <person name="Lomprez F."/>
            <person name="Vandenbogaert M."/>
            <person name="Manuguerra J.C."/>
            <person name="Grimont P.A."/>
        </authorList>
    </citation>
    <scope>NUCLEOTIDE SEQUENCE [LARGE SCALE GENOMIC DNA]</scope>
    <source>
        <strain evidence="8 9">DSM 100043</strain>
    </source>
</reference>
<protein>
    <submittedName>
        <fullName evidence="8">PTS mannitol transporter subunit IIA</fullName>
    </submittedName>
</protein>
<dbReference type="GO" id="GO:0009401">
    <property type="term" value="P:phosphoenolpyruvate-dependent sugar phosphotransferase system"/>
    <property type="evidence" value="ECO:0007669"/>
    <property type="project" value="UniProtKB-KW"/>
</dbReference>
<keyword evidence="3" id="KW-0963">Cytoplasm</keyword>